<evidence type="ECO:0000313" key="3">
    <source>
        <dbReference type="Proteomes" id="UP001153076"/>
    </source>
</evidence>
<gene>
    <name evidence="2" type="ORF">Cgig2_007714</name>
</gene>
<sequence>MPACGEMLRIKYSTSHTHKVSAHNQDASLQTSHADETLGLGGVNLAFWSTFGQMMLCNPNFLMSLLGIMQQGQLLFQLTPQQPLQPTLQLAIQPTQQPTPQPTQNIGATGGRNVPSTKIEVPTGNKILIELEGNTYMLYSLLLNIKSSKLQLNL</sequence>
<feature type="compositionally biased region" description="Low complexity" evidence="1">
    <location>
        <begin position="95"/>
        <end position="104"/>
    </location>
</feature>
<comment type="caution">
    <text evidence="2">The sequence shown here is derived from an EMBL/GenBank/DDBJ whole genome shotgun (WGS) entry which is preliminary data.</text>
</comment>
<evidence type="ECO:0000313" key="2">
    <source>
        <dbReference type="EMBL" id="KAJ8438869.1"/>
    </source>
</evidence>
<feature type="region of interest" description="Disordered" evidence="1">
    <location>
        <begin position="95"/>
        <end position="115"/>
    </location>
</feature>
<evidence type="ECO:0000256" key="1">
    <source>
        <dbReference type="SAM" id="MobiDB-lite"/>
    </source>
</evidence>
<organism evidence="2 3">
    <name type="scientific">Carnegiea gigantea</name>
    <dbReference type="NCBI Taxonomy" id="171969"/>
    <lineage>
        <taxon>Eukaryota</taxon>
        <taxon>Viridiplantae</taxon>
        <taxon>Streptophyta</taxon>
        <taxon>Embryophyta</taxon>
        <taxon>Tracheophyta</taxon>
        <taxon>Spermatophyta</taxon>
        <taxon>Magnoliopsida</taxon>
        <taxon>eudicotyledons</taxon>
        <taxon>Gunneridae</taxon>
        <taxon>Pentapetalae</taxon>
        <taxon>Caryophyllales</taxon>
        <taxon>Cactineae</taxon>
        <taxon>Cactaceae</taxon>
        <taxon>Cactoideae</taxon>
        <taxon>Echinocereeae</taxon>
        <taxon>Carnegiea</taxon>
    </lineage>
</organism>
<dbReference type="Proteomes" id="UP001153076">
    <property type="component" value="Unassembled WGS sequence"/>
</dbReference>
<dbReference type="AlphaFoldDB" id="A0A9Q1QEK0"/>
<name>A0A9Q1QEK0_9CARY</name>
<reference evidence="2" key="1">
    <citation type="submission" date="2022-04" db="EMBL/GenBank/DDBJ databases">
        <title>Carnegiea gigantea Genome sequencing and assembly v2.</title>
        <authorList>
            <person name="Copetti D."/>
            <person name="Sanderson M.J."/>
            <person name="Burquez A."/>
            <person name="Wojciechowski M.F."/>
        </authorList>
    </citation>
    <scope>NUCLEOTIDE SEQUENCE</scope>
    <source>
        <strain evidence="2">SGP5-SGP5p</strain>
        <tissue evidence="2">Aerial part</tissue>
    </source>
</reference>
<keyword evidence="3" id="KW-1185">Reference proteome</keyword>
<accession>A0A9Q1QEK0</accession>
<protein>
    <submittedName>
        <fullName evidence="2">Uncharacterized protein</fullName>
    </submittedName>
</protein>
<dbReference type="EMBL" id="JAKOGI010000238">
    <property type="protein sequence ID" value="KAJ8438869.1"/>
    <property type="molecule type" value="Genomic_DNA"/>
</dbReference>
<proteinExistence type="predicted"/>